<dbReference type="Pfam" id="PF03588">
    <property type="entry name" value="Leu_Phe_trans"/>
    <property type="match status" value="1"/>
</dbReference>
<dbReference type="InterPro" id="IPR004616">
    <property type="entry name" value="Leu/Phe-tRNA_Trfase"/>
</dbReference>
<keyword evidence="2" id="KW-0808">Transferase</keyword>
<dbReference type="InterPro" id="IPR042203">
    <property type="entry name" value="Leu/Phe-tRNA_Trfase_C"/>
</dbReference>
<keyword evidence="3" id="KW-0012">Acyltransferase</keyword>
<dbReference type="PANTHER" id="PTHR30098">
    <property type="entry name" value="LEUCYL/PHENYLALANYL-TRNA--PROTEIN TRANSFERASE"/>
    <property type="match status" value="1"/>
</dbReference>
<dbReference type="EMBL" id="JADAQX010000351">
    <property type="protein sequence ID" value="KAF8820579.1"/>
    <property type="molecule type" value="Genomic_DNA"/>
</dbReference>
<accession>A0ABQ7J9F3</accession>
<dbReference type="Proteomes" id="UP000823046">
    <property type="component" value="Unassembled WGS sequence"/>
</dbReference>
<gene>
    <name evidence="4" type="ORF">IE077_003026</name>
</gene>
<reference evidence="4 5" key="1">
    <citation type="journal article" date="2020" name="bioRxiv">
        <title>Metabolic contributions of an alphaproteobacterial endosymbiont in the apicomplexan Cardiosporidium cionae.</title>
        <authorList>
            <person name="Hunter E.S."/>
            <person name="Paight C.J."/>
            <person name="Lane C.E."/>
        </authorList>
    </citation>
    <scope>NUCLEOTIDE SEQUENCE [LARGE SCALE GENOMIC DNA]</scope>
    <source>
        <strain evidence="4">ESH_2018</strain>
    </source>
</reference>
<keyword evidence="5" id="KW-1185">Reference proteome</keyword>
<evidence type="ECO:0008006" key="6">
    <source>
        <dbReference type="Google" id="ProtNLM"/>
    </source>
</evidence>
<name>A0ABQ7J9F3_9APIC</name>
<evidence type="ECO:0000256" key="1">
    <source>
        <dbReference type="ARBA" id="ARBA00022490"/>
    </source>
</evidence>
<dbReference type="InterPro" id="IPR016181">
    <property type="entry name" value="Acyl_CoA_acyltransferase"/>
</dbReference>
<keyword evidence="1" id="KW-0963">Cytoplasm</keyword>
<dbReference type="PANTHER" id="PTHR30098:SF2">
    <property type="entry name" value="LEUCYL_PHENYLALANYL-TRNA--PROTEIN TRANSFERASE"/>
    <property type="match status" value="1"/>
</dbReference>
<sequence>MDPLQRKIDVFNGCAVVPQCLQNAFHLNLQHATCSWRCLGTLKFGHAFLHIRTGVASLKGQSMDIFTQISIYISASSIPQLSKTNSQPGDNDIFSAIFHSDKSPNCEDNELDSNQSLQQDYYHFLKRLDMGLYKKVKQFTGIKKELCHLPLVSPLHSLDKMADIIAFYEFPSDFTWSPCVSSPFIERLLYAGFIPLCERMRMEGEPTYFLLPKLHQNRCTMRFQNLHVSKNCKKRSKRFLLSIDTAFNEVLDSCVLQHGENWLHPPLREAFLKLFEGNAVNKIQMHSIEAWTENGNLTAGEIGVTVGHCYCSLTGFFRESSSGSIQLCALGKLLSLLGYKLWDLGMYIEYKSKLGSGITERKTFLKDFRQIRDLVGQ</sequence>
<evidence type="ECO:0000256" key="2">
    <source>
        <dbReference type="ARBA" id="ARBA00022679"/>
    </source>
</evidence>
<dbReference type="Gene3D" id="3.40.630.70">
    <property type="entry name" value="Leucyl/phenylalanyl-tRNA-protein transferase, C-terminal domain"/>
    <property type="match status" value="1"/>
</dbReference>
<organism evidence="4 5">
    <name type="scientific">Cardiosporidium cionae</name>
    <dbReference type="NCBI Taxonomy" id="476202"/>
    <lineage>
        <taxon>Eukaryota</taxon>
        <taxon>Sar</taxon>
        <taxon>Alveolata</taxon>
        <taxon>Apicomplexa</taxon>
        <taxon>Aconoidasida</taxon>
        <taxon>Nephromycida</taxon>
        <taxon>Cardiosporidium</taxon>
    </lineage>
</organism>
<evidence type="ECO:0000256" key="3">
    <source>
        <dbReference type="ARBA" id="ARBA00023315"/>
    </source>
</evidence>
<comment type="caution">
    <text evidence="4">The sequence shown here is derived from an EMBL/GenBank/DDBJ whole genome shotgun (WGS) entry which is preliminary data.</text>
</comment>
<evidence type="ECO:0000313" key="4">
    <source>
        <dbReference type="EMBL" id="KAF8820579.1"/>
    </source>
</evidence>
<dbReference type="SUPFAM" id="SSF55729">
    <property type="entry name" value="Acyl-CoA N-acyltransferases (Nat)"/>
    <property type="match status" value="1"/>
</dbReference>
<proteinExistence type="predicted"/>
<evidence type="ECO:0000313" key="5">
    <source>
        <dbReference type="Proteomes" id="UP000823046"/>
    </source>
</evidence>
<protein>
    <recommendedName>
        <fullName evidence="6">Leucyl/phenylalanyl-tRNA--protein transferase</fullName>
    </recommendedName>
</protein>